<organism evidence="1">
    <name type="scientific">Lepeophtheirus salmonis</name>
    <name type="common">Salmon louse</name>
    <name type="synonym">Caligus salmonis</name>
    <dbReference type="NCBI Taxonomy" id="72036"/>
    <lineage>
        <taxon>Eukaryota</taxon>
        <taxon>Metazoa</taxon>
        <taxon>Ecdysozoa</taxon>
        <taxon>Arthropoda</taxon>
        <taxon>Crustacea</taxon>
        <taxon>Multicrustacea</taxon>
        <taxon>Hexanauplia</taxon>
        <taxon>Copepoda</taxon>
        <taxon>Siphonostomatoida</taxon>
        <taxon>Caligidae</taxon>
        <taxon>Lepeophtheirus</taxon>
    </lineage>
</organism>
<evidence type="ECO:0000313" key="1">
    <source>
        <dbReference type="EMBL" id="CDW18013.1"/>
    </source>
</evidence>
<dbReference type="AlphaFoldDB" id="A0A0K2SW65"/>
<dbReference type="EMBL" id="HACA01000652">
    <property type="protein sequence ID" value="CDW18013.1"/>
    <property type="molecule type" value="Transcribed_RNA"/>
</dbReference>
<reference evidence="1" key="1">
    <citation type="submission" date="2014-05" db="EMBL/GenBank/DDBJ databases">
        <authorList>
            <person name="Chronopoulou M."/>
        </authorList>
    </citation>
    <scope>NUCLEOTIDE SEQUENCE</scope>
    <source>
        <tissue evidence="1">Whole organism</tissue>
    </source>
</reference>
<protein>
    <submittedName>
        <fullName evidence="1">Uncharacterized protein</fullName>
    </submittedName>
</protein>
<accession>A0A0K2SW65</accession>
<proteinExistence type="predicted"/>
<sequence length="23" mass="2822">MWNINMCRHTNHNYLLSSTYVHS</sequence>
<name>A0A0K2SW65_LEPSM</name>